<evidence type="ECO:0000256" key="1">
    <source>
        <dbReference type="ARBA" id="ARBA00023125"/>
    </source>
</evidence>
<dbReference type="GO" id="GO:0000976">
    <property type="term" value="F:transcription cis-regulatory region binding"/>
    <property type="evidence" value="ECO:0007669"/>
    <property type="project" value="TreeGrafter"/>
</dbReference>
<feature type="domain" description="HTH tetR-type" evidence="3">
    <location>
        <begin position="18"/>
        <end position="78"/>
    </location>
</feature>
<sequence>MSPTPPAGAAPAGRVRPPDRREHILDAAVTAFSAHGFHGTRLAQIADAAGISAPALYRHFDTKSDLLGAVVRRMSERIRQRLESVPPLPGDPGTELSDLLEAYLADVLDNRRHRDLYRWEARSLPAADRAQARTIRQAAHRRVRELISALRPDLPQSQADTLTDAVFATANSPTSHRVSMSRKVTAGLIRDAALAVAGTALPSPDAPPPGPGLTPTARREAVLSQAVTLFADHGFHEVTIEQIASAAGLPPSGVYRHFPSKQAILSAALERAAEHTSAAVAAGLAQADSRDQALSHLAGQYARLCAAEPEIITAYRRCFGALDGARRTELRRRQRMNVDEWATWLQDARPELPSAATRFLVHAALDVITDLTAGPHPVDAATAADLALAVLLQTPYSG</sequence>
<name>L7LAM2_9ACTN</name>
<dbReference type="Pfam" id="PF00440">
    <property type="entry name" value="TetR_N"/>
    <property type="match status" value="2"/>
</dbReference>
<keyword evidence="1 2" id="KW-0238">DNA-binding</keyword>
<dbReference type="InterPro" id="IPR009057">
    <property type="entry name" value="Homeodomain-like_sf"/>
</dbReference>
<dbReference type="PROSITE" id="PS50977">
    <property type="entry name" value="HTH_TETR_2"/>
    <property type="match status" value="2"/>
</dbReference>
<gene>
    <name evidence="4" type="ORF">GOHSU_16_00630</name>
</gene>
<dbReference type="EMBL" id="BANT01000016">
    <property type="protein sequence ID" value="GAC57107.1"/>
    <property type="molecule type" value="Genomic_DNA"/>
</dbReference>
<dbReference type="InterPro" id="IPR050109">
    <property type="entry name" value="HTH-type_TetR-like_transc_reg"/>
</dbReference>
<dbReference type="STRING" id="1121927.GOHSU_16_00630"/>
<dbReference type="OrthoDB" id="4456617at2"/>
<keyword evidence="5" id="KW-1185">Reference proteome</keyword>
<dbReference type="Gene3D" id="1.10.357.10">
    <property type="entry name" value="Tetracycline Repressor, domain 2"/>
    <property type="match status" value="2"/>
</dbReference>
<evidence type="ECO:0000259" key="3">
    <source>
        <dbReference type="PROSITE" id="PS50977"/>
    </source>
</evidence>
<evidence type="ECO:0000313" key="4">
    <source>
        <dbReference type="EMBL" id="GAC57107.1"/>
    </source>
</evidence>
<accession>L7LAM2</accession>
<evidence type="ECO:0000256" key="2">
    <source>
        <dbReference type="PROSITE-ProRule" id="PRU00335"/>
    </source>
</evidence>
<dbReference type="eggNOG" id="COG1309">
    <property type="taxonomic scope" value="Bacteria"/>
</dbReference>
<dbReference type="Proteomes" id="UP000053405">
    <property type="component" value="Unassembled WGS sequence"/>
</dbReference>
<dbReference type="PRINTS" id="PR00455">
    <property type="entry name" value="HTHTETR"/>
</dbReference>
<dbReference type="PANTHER" id="PTHR30055">
    <property type="entry name" value="HTH-TYPE TRANSCRIPTIONAL REGULATOR RUTR"/>
    <property type="match status" value="1"/>
</dbReference>
<reference evidence="4 5" key="1">
    <citation type="submission" date="2012-12" db="EMBL/GenBank/DDBJ databases">
        <title>Whole genome shotgun sequence of Gordonia hirsuta NBRC 16056.</title>
        <authorList>
            <person name="Isaki-Nakamura S."/>
            <person name="Hosoyama A."/>
            <person name="Tsuchikane K."/>
            <person name="Katsumata H."/>
            <person name="Baba S."/>
            <person name="Yamazaki S."/>
            <person name="Fujita N."/>
        </authorList>
    </citation>
    <scope>NUCLEOTIDE SEQUENCE [LARGE SCALE GENOMIC DNA]</scope>
    <source>
        <strain evidence="4 5">NBRC 16056</strain>
    </source>
</reference>
<protein>
    <submittedName>
        <fullName evidence="4">Putative TetR family transcriptional regulator</fullName>
    </submittedName>
</protein>
<comment type="caution">
    <text evidence="4">The sequence shown here is derived from an EMBL/GenBank/DDBJ whole genome shotgun (WGS) entry which is preliminary data.</text>
</comment>
<feature type="domain" description="HTH tetR-type" evidence="3">
    <location>
        <begin position="216"/>
        <end position="276"/>
    </location>
</feature>
<dbReference type="InterPro" id="IPR001647">
    <property type="entry name" value="HTH_TetR"/>
</dbReference>
<dbReference type="GO" id="GO:0003700">
    <property type="term" value="F:DNA-binding transcription factor activity"/>
    <property type="evidence" value="ECO:0007669"/>
    <property type="project" value="TreeGrafter"/>
</dbReference>
<evidence type="ECO:0000313" key="5">
    <source>
        <dbReference type="Proteomes" id="UP000053405"/>
    </source>
</evidence>
<feature type="DNA-binding region" description="H-T-H motif" evidence="2">
    <location>
        <begin position="239"/>
        <end position="258"/>
    </location>
</feature>
<dbReference type="PANTHER" id="PTHR30055:SF200">
    <property type="entry name" value="HTH-TYPE TRANSCRIPTIONAL REPRESSOR BDCR"/>
    <property type="match status" value="1"/>
</dbReference>
<proteinExistence type="predicted"/>
<dbReference type="RefSeq" id="WP_005938617.1">
    <property type="nucleotide sequence ID" value="NZ_ATVK01000047.1"/>
</dbReference>
<dbReference type="AlphaFoldDB" id="L7LAM2"/>
<organism evidence="4 5">
    <name type="scientific">Gordonia hirsuta DSM 44140 = NBRC 16056</name>
    <dbReference type="NCBI Taxonomy" id="1121927"/>
    <lineage>
        <taxon>Bacteria</taxon>
        <taxon>Bacillati</taxon>
        <taxon>Actinomycetota</taxon>
        <taxon>Actinomycetes</taxon>
        <taxon>Mycobacteriales</taxon>
        <taxon>Gordoniaceae</taxon>
        <taxon>Gordonia</taxon>
    </lineage>
</organism>
<feature type="DNA-binding region" description="H-T-H motif" evidence="2">
    <location>
        <begin position="41"/>
        <end position="60"/>
    </location>
</feature>
<dbReference type="Gene3D" id="1.10.10.60">
    <property type="entry name" value="Homeodomain-like"/>
    <property type="match status" value="2"/>
</dbReference>
<dbReference type="SUPFAM" id="SSF46689">
    <property type="entry name" value="Homeodomain-like"/>
    <property type="match status" value="2"/>
</dbReference>